<keyword evidence="5" id="KW-1185">Reference proteome</keyword>
<dbReference type="InterPro" id="IPR000644">
    <property type="entry name" value="CBS_dom"/>
</dbReference>
<dbReference type="RefSeq" id="WP_150043176.1">
    <property type="nucleotide sequence ID" value="NZ_OW485601.1"/>
</dbReference>
<sequence length="505" mass="54017">MAEAPSADHPAPDPTLAPAPGGVIPAFAPSALLSWLTRSVGEAAMPDPSVVPAGTPLRGAIAVLRRSDAPACLVAGADGRAIGLLCSDTLVREAMFHVDPATPVERVMQGPAALIGAGEPLHQAAARLRREGRRALGVVDADGRPDGLLTAEAALTPMLAPVAAFVDRVGLPGWADRAGLWAALLRDGQDPVAVQAGIGGMIDALVARLSEGIVRAMGEAGWGEPPVRFTVLMMGSGGRHESFLHPDQDNGLILEDYPDELHGLVDHWFIEFSERFTRALAAAGFPLCRGHVMATNPVWRKSISQWRAQVAGWAHRRSLQSVMWADIFLDFRAVGGAVELGEALRHAVLEVCAEQPNYLKQLSWEHVRHDVPLGLFGQLLGEPGAEHHHEIDLKLRATLPLVGLIRTLALRNGIHATGTLERLRALIAAGRVSDGFGVMLAEDFAILTAMRARQQLADLEAGRVIGNHLALAGLGERERKRLVRLFRSIDTLRRVAAQEFGGRLG</sequence>
<dbReference type="InterPro" id="IPR018821">
    <property type="entry name" value="DUF294_put_nucleoTrafse_sb-bd"/>
</dbReference>
<dbReference type="InterPro" id="IPR046342">
    <property type="entry name" value="CBS_dom_sf"/>
</dbReference>
<dbReference type="Proteomes" id="UP000325255">
    <property type="component" value="Unassembled WGS sequence"/>
</dbReference>
<dbReference type="GO" id="GO:0008773">
    <property type="term" value="F:[protein-PII] uridylyltransferase activity"/>
    <property type="evidence" value="ECO:0007669"/>
    <property type="project" value="InterPro"/>
</dbReference>
<dbReference type="CDD" id="cd02205">
    <property type="entry name" value="CBS_pair_SF"/>
    <property type="match status" value="1"/>
</dbReference>
<evidence type="ECO:0008006" key="6">
    <source>
        <dbReference type="Google" id="ProtNLM"/>
    </source>
</evidence>
<evidence type="ECO:0000259" key="3">
    <source>
        <dbReference type="Pfam" id="PF10335"/>
    </source>
</evidence>
<evidence type="ECO:0000259" key="1">
    <source>
        <dbReference type="Pfam" id="PF00571"/>
    </source>
</evidence>
<evidence type="ECO:0000259" key="2">
    <source>
        <dbReference type="Pfam" id="PF03445"/>
    </source>
</evidence>
<comment type="caution">
    <text evidence="4">The sequence shown here is derived from an EMBL/GenBank/DDBJ whole genome shotgun (WGS) entry which is preliminary data.</text>
</comment>
<gene>
    <name evidence="4" type="ORF">F1189_22735</name>
</gene>
<dbReference type="InterPro" id="IPR005105">
    <property type="entry name" value="GlnD_Uridyltrans_N"/>
</dbReference>
<dbReference type="CDD" id="cd05401">
    <property type="entry name" value="NT_GlnE_GlnD_like"/>
    <property type="match status" value="1"/>
</dbReference>
<dbReference type="EMBL" id="VWPK01000045">
    <property type="protein sequence ID" value="KAA5609712.1"/>
    <property type="molecule type" value="Genomic_DNA"/>
</dbReference>
<dbReference type="AlphaFoldDB" id="A0A5M6IN74"/>
<feature type="domain" description="DUF294" evidence="3">
    <location>
        <begin position="357"/>
        <end position="500"/>
    </location>
</feature>
<dbReference type="Gene3D" id="3.10.580.10">
    <property type="entry name" value="CBS-domain"/>
    <property type="match status" value="1"/>
</dbReference>
<reference evidence="4 5" key="1">
    <citation type="submission" date="2019-09" db="EMBL/GenBank/DDBJ databases">
        <title>Genome sequence of Rhodovastum atsumiense, a diverse member of the Acetobacteraceae family of non-sulfur purple photosynthetic bacteria.</title>
        <authorList>
            <person name="Meyer T."/>
            <person name="Kyndt J."/>
        </authorList>
    </citation>
    <scope>NUCLEOTIDE SEQUENCE [LARGE SCALE GENOMIC DNA]</scope>
    <source>
        <strain evidence="4 5">DSM 21279</strain>
    </source>
</reference>
<protein>
    <recommendedName>
        <fullName evidence="6">CBS domain-containing protein</fullName>
    </recommendedName>
</protein>
<organism evidence="4 5">
    <name type="scientific">Rhodovastum atsumiense</name>
    <dbReference type="NCBI Taxonomy" id="504468"/>
    <lineage>
        <taxon>Bacteria</taxon>
        <taxon>Pseudomonadati</taxon>
        <taxon>Pseudomonadota</taxon>
        <taxon>Alphaproteobacteria</taxon>
        <taxon>Acetobacterales</taxon>
        <taxon>Acetobacteraceae</taxon>
        <taxon>Rhodovastum</taxon>
    </lineage>
</organism>
<feature type="domain" description="CBS" evidence="1">
    <location>
        <begin position="104"/>
        <end position="152"/>
    </location>
</feature>
<proteinExistence type="predicted"/>
<dbReference type="Pfam" id="PF10335">
    <property type="entry name" value="DUF294_C"/>
    <property type="match status" value="1"/>
</dbReference>
<evidence type="ECO:0000313" key="5">
    <source>
        <dbReference type="Proteomes" id="UP000325255"/>
    </source>
</evidence>
<evidence type="ECO:0000313" key="4">
    <source>
        <dbReference type="EMBL" id="KAA5609712.1"/>
    </source>
</evidence>
<name>A0A5M6IN74_9PROT</name>
<dbReference type="OrthoDB" id="9808528at2"/>
<dbReference type="Pfam" id="PF00571">
    <property type="entry name" value="CBS"/>
    <property type="match status" value="1"/>
</dbReference>
<accession>A0A5M6IN74</accession>
<feature type="domain" description="Protein-PII uridylyltransferase N-terminal" evidence="2">
    <location>
        <begin position="180"/>
        <end position="317"/>
    </location>
</feature>
<dbReference type="SUPFAM" id="SSF54631">
    <property type="entry name" value="CBS-domain pair"/>
    <property type="match status" value="1"/>
</dbReference>
<dbReference type="Pfam" id="PF03445">
    <property type="entry name" value="DUF294"/>
    <property type="match status" value="1"/>
</dbReference>